<reference evidence="2 3" key="1">
    <citation type="submission" date="2017-02" db="EMBL/GenBank/DDBJ databases">
        <authorList>
            <person name="Peterson S.W."/>
        </authorList>
    </citation>
    <scope>NUCLEOTIDE SEQUENCE [LARGE SCALE GENOMIC DNA]</scope>
    <source>
        <strain evidence="2 3">DSM 22899</strain>
    </source>
</reference>
<feature type="domain" description="Glycosyltransferase subfamily 4-like N-terminal" evidence="1">
    <location>
        <begin position="29"/>
        <end position="153"/>
    </location>
</feature>
<evidence type="ECO:0000313" key="3">
    <source>
        <dbReference type="Proteomes" id="UP000190541"/>
    </source>
</evidence>
<dbReference type="SUPFAM" id="SSF53756">
    <property type="entry name" value="UDP-Glycosyltransferase/glycogen phosphorylase"/>
    <property type="match status" value="1"/>
</dbReference>
<dbReference type="PANTHER" id="PTHR45947:SF3">
    <property type="entry name" value="SULFOQUINOVOSYL TRANSFERASE SQD2"/>
    <property type="match status" value="1"/>
</dbReference>
<dbReference type="AlphaFoldDB" id="A0A1T5AMW0"/>
<evidence type="ECO:0000259" key="1">
    <source>
        <dbReference type="Pfam" id="PF13439"/>
    </source>
</evidence>
<dbReference type="GO" id="GO:0016757">
    <property type="term" value="F:glycosyltransferase activity"/>
    <property type="evidence" value="ECO:0007669"/>
    <property type="project" value="InterPro"/>
</dbReference>
<dbReference type="InterPro" id="IPR050194">
    <property type="entry name" value="Glycosyltransferase_grp1"/>
</dbReference>
<sequence>MEVLFVSHKHPPATGGMEKQSLELIEGMRTYAAVHKLVYTGEENILVFFLRLEKRIIKLLKKHPGIGLVHFNDALIGSLALRYHRRYPQVKKVVTVHGLDVVFPWGYYQRKILPLFNRFDHIVAVSEATKRAMIARGVSPARITVINNGVDHAFAHFAKHSVTESSMISHLQLAAQKPYFVLLGRPVKRKGFSWFLREVVPRLPDNVRIIMAGPLRARRRLARTLLWCCPPVWRHLIELFLGYPSDEGEIARILQQPSMQAKVTHLGKIPLPALQVLLRHAAALLMPNIPVAGDMEGFGLVCLEASGAGTLVVAADIDGIPDAVSHRKNGLLLPAADADAWAERLHHIISHPAQYRHIAADFQHYTLQHFGWDRMCQAYASCFSALLA</sequence>
<dbReference type="Proteomes" id="UP000190541">
    <property type="component" value="Unassembled WGS sequence"/>
</dbReference>
<keyword evidence="2" id="KW-0808">Transferase</keyword>
<organism evidence="2 3">
    <name type="scientific">Parapedobacter luteus</name>
    <dbReference type="NCBI Taxonomy" id="623280"/>
    <lineage>
        <taxon>Bacteria</taxon>
        <taxon>Pseudomonadati</taxon>
        <taxon>Bacteroidota</taxon>
        <taxon>Sphingobacteriia</taxon>
        <taxon>Sphingobacteriales</taxon>
        <taxon>Sphingobacteriaceae</taxon>
        <taxon>Parapedobacter</taxon>
    </lineage>
</organism>
<keyword evidence="3" id="KW-1185">Reference proteome</keyword>
<dbReference type="STRING" id="623280.SAMN05660226_00906"/>
<evidence type="ECO:0000313" key="2">
    <source>
        <dbReference type="EMBL" id="SKB36332.1"/>
    </source>
</evidence>
<dbReference type="PANTHER" id="PTHR45947">
    <property type="entry name" value="SULFOQUINOVOSYL TRANSFERASE SQD2"/>
    <property type="match status" value="1"/>
</dbReference>
<gene>
    <name evidence="2" type="ORF">SAMN05660226_00906</name>
</gene>
<dbReference type="EMBL" id="FUYS01000002">
    <property type="protein sequence ID" value="SKB36332.1"/>
    <property type="molecule type" value="Genomic_DNA"/>
</dbReference>
<accession>A0A1T5AMW0</accession>
<dbReference type="Pfam" id="PF13439">
    <property type="entry name" value="Glyco_transf_4"/>
    <property type="match status" value="1"/>
</dbReference>
<dbReference type="Pfam" id="PF13692">
    <property type="entry name" value="Glyco_trans_1_4"/>
    <property type="match status" value="1"/>
</dbReference>
<name>A0A1T5AMW0_9SPHI</name>
<dbReference type="InterPro" id="IPR028098">
    <property type="entry name" value="Glyco_trans_4-like_N"/>
</dbReference>
<protein>
    <submittedName>
        <fullName evidence="2">Glycosyltransferase involved in cell wall bisynthesis</fullName>
    </submittedName>
</protein>
<dbReference type="Gene3D" id="3.40.50.2000">
    <property type="entry name" value="Glycogen Phosphorylase B"/>
    <property type="match status" value="2"/>
</dbReference>
<dbReference type="OrthoDB" id="9792322at2"/>
<dbReference type="CDD" id="cd03801">
    <property type="entry name" value="GT4_PimA-like"/>
    <property type="match status" value="1"/>
</dbReference>
<proteinExistence type="predicted"/>